<dbReference type="Proteomes" id="UP001530400">
    <property type="component" value="Unassembled WGS sequence"/>
</dbReference>
<feature type="signal peptide" evidence="1">
    <location>
        <begin position="1"/>
        <end position="30"/>
    </location>
</feature>
<feature type="chain" id="PRO_5044759826" evidence="1">
    <location>
        <begin position="31"/>
        <end position="252"/>
    </location>
</feature>
<accession>A0ABD3NW18</accession>
<evidence type="ECO:0000256" key="1">
    <source>
        <dbReference type="SAM" id="SignalP"/>
    </source>
</evidence>
<sequence length="252" mass="28844">MYDRKLERKRSMNNRTVALVLFSFLGLSDAFTQHMPPRQRCSLYNKVQVNTVDLQISSQHKIMANTPERACRALMMTKNEDNEEVDEEIKAMSFSSKVDSFLDAMLEIPDTRLFAGDILFLLIVNFLLQIGSEVGDPNFWASGGFSQPVTMPKTLSALVVRDSKMTMSWILAGLWNRAYSTSSVSDDNTAIKKAIDVWVDYFSLRIVLELVGSILFTHTLVDVWPLAQEVWYTLIVMAFYRLSYGRFLSNFF</sequence>
<dbReference type="EMBL" id="JALLPJ020000928">
    <property type="protein sequence ID" value="KAL3779573.1"/>
    <property type="molecule type" value="Genomic_DNA"/>
</dbReference>
<keyword evidence="3" id="KW-1185">Reference proteome</keyword>
<proteinExistence type="predicted"/>
<reference evidence="2 3" key="1">
    <citation type="submission" date="2024-10" db="EMBL/GenBank/DDBJ databases">
        <title>Updated reference genomes for cyclostephanoid diatoms.</title>
        <authorList>
            <person name="Roberts W.R."/>
            <person name="Alverson A.J."/>
        </authorList>
    </citation>
    <scope>NUCLEOTIDE SEQUENCE [LARGE SCALE GENOMIC DNA]</scope>
    <source>
        <strain evidence="2 3">AJA010-31</strain>
    </source>
</reference>
<evidence type="ECO:0000313" key="2">
    <source>
        <dbReference type="EMBL" id="KAL3779573.1"/>
    </source>
</evidence>
<name>A0ABD3NW18_9STRA</name>
<gene>
    <name evidence="2" type="ORF">ACHAWO_000094</name>
</gene>
<keyword evidence="1" id="KW-0732">Signal</keyword>
<evidence type="ECO:0000313" key="3">
    <source>
        <dbReference type="Proteomes" id="UP001530400"/>
    </source>
</evidence>
<protein>
    <submittedName>
        <fullName evidence="2">Uncharacterized protein</fullName>
    </submittedName>
</protein>
<dbReference type="AlphaFoldDB" id="A0ABD3NW18"/>
<comment type="caution">
    <text evidence="2">The sequence shown here is derived from an EMBL/GenBank/DDBJ whole genome shotgun (WGS) entry which is preliminary data.</text>
</comment>
<organism evidence="2 3">
    <name type="scientific">Cyclotella atomus</name>
    <dbReference type="NCBI Taxonomy" id="382360"/>
    <lineage>
        <taxon>Eukaryota</taxon>
        <taxon>Sar</taxon>
        <taxon>Stramenopiles</taxon>
        <taxon>Ochrophyta</taxon>
        <taxon>Bacillariophyta</taxon>
        <taxon>Coscinodiscophyceae</taxon>
        <taxon>Thalassiosirophycidae</taxon>
        <taxon>Stephanodiscales</taxon>
        <taxon>Stephanodiscaceae</taxon>
        <taxon>Cyclotella</taxon>
    </lineage>
</organism>